<name>A0A7V2ZKT9_9BACT</name>
<evidence type="ECO:0000259" key="14">
    <source>
        <dbReference type="PROSITE" id="PS50076"/>
    </source>
</evidence>
<feature type="binding site" evidence="12">
    <location>
        <position position="199"/>
    </location>
    <ligand>
        <name>Zn(2+)</name>
        <dbReference type="ChEBI" id="CHEBI:29105"/>
        <label>2</label>
    </ligand>
</feature>
<feature type="zinc finger region" description="CR-type" evidence="13">
    <location>
        <begin position="143"/>
        <end position="225"/>
    </location>
</feature>
<evidence type="ECO:0000259" key="15">
    <source>
        <dbReference type="PROSITE" id="PS51188"/>
    </source>
</evidence>
<evidence type="ECO:0000256" key="2">
    <source>
        <dbReference type="ARBA" id="ARBA00022705"/>
    </source>
</evidence>
<dbReference type="SUPFAM" id="SSF49493">
    <property type="entry name" value="HSP40/DnaJ peptide-binding domain"/>
    <property type="match status" value="2"/>
</dbReference>
<dbReference type="AlphaFoldDB" id="A0A7V2ZKT9"/>
<dbReference type="CDD" id="cd06257">
    <property type="entry name" value="DnaJ"/>
    <property type="match status" value="1"/>
</dbReference>
<gene>
    <name evidence="12 16" type="primary">dnaJ</name>
    <name evidence="16" type="ORF">ENS31_09560</name>
</gene>
<dbReference type="SUPFAM" id="SSF57938">
    <property type="entry name" value="DnaJ/Hsp40 cysteine-rich domain"/>
    <property type="match status" value="1"/>
</dbReference>
<evidence type="ECO:0000256" key="13">
    <source>
        <dbReference type="PROSITE-ProRule" id="PRU00546"/>
    </source>
</evidence>
<dbReference type="Pfam" id="PF00226">
    <property type="entry name" value="DnaJ"/>
    <property type="match status" value="1"/>
</dbReference>
<proteinExistence type="inferred from homology"/>
<dbReference type="InterPro" id="IPR018253">
    <property type="entry name" value="DnaJ_domain_CS"/>
</dbReference>
<evidence type="ECO:0000256" key="6">
    <source>
        <dbReference type="ARBA" id="ARBA00022833"/>
    </source>
</evidence>
<dbReference type="InterPro" id="IPR036869">
    <property type="entry name" value="J_dom_sf"/>
</dbReference>
<dbReference type="GO" id="GO:0042026">
    <property type="term" value="P:protein refolding"/>
    <property type="evidence" value="ECO:0007669"/>
    <property type="project" value="TreeGrafter"/>
</dbReference>
<dbReference type="PROSITE" id="PS00636">
    <property type="entry name" value="DNAJ_1"/>
    <property type="match status" value="1"/>
</dbReference>
<comment type="domain">
    <text evidence="12">The J domain is necessary and sufficient to stimulate DnaK ATPase activity. Zinc center 1 plays an important role in the autonomous, DnaK-independent chaperone activity of DnaJ. Zinc center 2 is essential for interaction with DnaK and for DnaJ activity.</text>
</comment>
<evidence type="ECO:0000256" key="9">
    <source>
        <dbReference type="ARBA" id="ARBA00053423"/>
    </source>
</evidence>
<sequence>MAKRDYYEVLGVSRSATKEELKKAYRKLAMQYHPDRNPGDKEAEEKFKEAAEAYEVLSDDNKRANYDRFGHDGLRNSGFSGGGFTDINDIFSHFSDIFGGGSIFDDFFGTSSTSSRSRRRTSGTPGSDLRVTLKLTLEEIATGTTKTIKLKKQVKCKECDGTGAEKGSSKKTCPMCKGTGEIRQVTRSVFGQFVNITPCRTCNGEGEIVEIACSKCHGDGRVQEETTLKIDVPAGVHEGSYLTLSGEGNAGKKGGRAGDLIVVFKEEEHEYFVREGDDIIYDLHLSIPEAILGTEVEVPTLNGKAMLKIDPGTPSGKMLKMTNKGIKHLNQPGYGDQLVRVLVEFPKKLTNREKELLKELSEQPNFKGKISEGKGFFKKFGL</sequence>
<keyword evidence="8 12" id="KW-0143">Chaperone</keyword>
<dbReference type="CDD" id="cd10719">
    <property type="entry name" value="DnaJ_zf"/>
    <property type="match status" value="1"/>
</dbReference>
<feature type="binding site" evidence="12">
    <location>
        <position position="159"/>
    </location>
    <ligand>
        <name>Zn(2+)</name>
        <dbReference type="ChEBI" id="CHEBI:29105"/>
        <label>1</label>
    </ligand>
</feature>
<dbReference type="SUPFAM" id="SSF46565">
    <property type="entry name" value="Chaperone J-domain"/>
    <property type="match status" value="1"/>
</dbReference>
<feature type="binding site" evidence="12">
    <location>
        <position position="202"/>
    </location>
    <ligand>
        <name>Zn(2+)</name>
        <dbReference type="ChEBI" id="CHEBI:29105"/>
        <label>2</label>
    </ligand>
</feature>
<keyword evidence="2 12" id="KW-0235">DNA replication</keyword>
<feature type="repeat" description="CXXCXGXG motif" evidence="12">
    <location>
        <begin position="173"/>
        <end position="180"/>
    </location>
</feature>
<dbReference type="SMART" id="SM00271">
    <property type="entry name" value="DnaJ"/>
    <property type="match status" value="1"/>
</dbReference>
<comment type="function">
    <text evidence="9 12">Participates actively in the response to hyperosmotic and heat shock by preventing the aggregation of stress-denatured proteins and by disaggregating proteins, also in an autonomous, DnaK-independent fashion. Unfolded proteins bind initially to DnaJ; upon interaction with the DnaJ-bound protein, DnaK hydrolyzes its bound ATP, resulting in the formation of a stable complex. GrpE releases ADP from DnaK; ATP binding to DnaK triggers the release of the substrate protein, thus completing the reaction cycle. Several rounds of ATP-dependent interactions between DnaJ, DnaK and GrpE are required for fully efficient folding. Also involved, together with DnaK and GrpE, in the DNA replication of plasmids through activation of initiation proteins.</text>
</comment>
<feature type="repeat" description="CXXCXGXG motif" evidence="12">
    <location>
        <begin position="213"/>
        <end position="220"/>
    </location>
</feature>
<evidence type="ECO:0000256" key="5">
    <source>
        <dbReference type="ARBA" id="ARBA00022771"/>
    </source>
</evidence>
<dbReference type="FunFam" id="2.10.230.10:FF:000002">
    <property type="entry name" value="Molecular chaperone DnaJ"/>
    <property type="match status" value="1"/>
</dbReference>
<dbReference type="GO" id="GO:0005737">
    <property type="term" value="C:cytoplasm"/>
    <property type="evidence" value="ECO:0007669"/>
    <property type="project" value="UniProtKB-SubCell"/>
</dbReference>
<evidence type="ECO:0000256" key="8">
    <source>
        <dbReference type="ARBA" id="ARBA00023186"/>
    </source>
</evidence>
<feature type="domain" description="CR-type" evidence="15">
    <location>
        <begin position="143"/>
        <end position="225"/>
    </location>
</feature>
<feature type="binding site" evidence="12">
    <location>
        <position position="213"/>
    </location>
    <ligand>
        <name>Zn(2+)</name>
        <dbReference type="ChEBI" id="CHEBI:29105"/>
        <label>1</label>
    </ligand>
</feature>
<dbReference type="Pfam" id="PF01556">
    <property type="entry name" value="DnaJ_C"/>
    <property type="match status" value="1"/>
</dbReference>
<comment type="caution">
    <text evidence="16">The sequence shown here is derived from an EMBL/GenBank/DDBJ whole genome shotgun (WGS) entry which is preliminary data.</text>
</comment>
<feature type="binding site" evidence="12">
    <location>
        <position position="173"/>
    </location>
    <ligand>
        <name>Zn(2+)</name>
        <dbReference type="ChEBI" id="CHEBI:29105"/>
        <label>2</label>
    </ligand>
</feature>
<evidence type="ECO:0000256" key="7">
    <source>
        <dbReference type="ARBA" id="ARBA00023016"/>
    </source>
</evidence>
<dbReference type="NCBIfam" id="NF008035">
    <property type="entry name" value="PRK10767.1"/>
    <property type="match status" value="1"/>
</dbReference>
<evidence type="ECO:0000256" key="3">
    <source>
        <dbReference type="ARBA" id="ARBA00022723"/>
    </source>
</evidence>
<comment type="cofactor">
    <cofactor evidence="12">
        <name>Zn(2+)</name>
        <dbReference type="ChEBI" id="CHEBI:29105"/>
    </cofactor>
    <text evidence="12">Binds 2 Zn(2+) ions per monomer.</text>
</comment>
<evidence type="ECO:0000256" key="4">
    <source>
        <dbReference type="ARBA" id="ARBA00022737"/>
    </source>
</evidence>
<comment type="subcellular location">
    <subcellularLocation>
        <location evidence="12">Cytoplasm</location>
    </subcellularLocation>
</comment>
<evidence type="ECO:0000256" key="10">
    <source>
        <dbReference type="ARBA" id="ARBA00061004"/>
    </source>
</evidence>
<dbReference type="NCBIfam" id="TIGR02349">
    <property type="entry name" value="DnaJ_bact"/>
    <property type="match status" value="1"/>
</dbReference>
<reference evidence="16" key="1">
    <citation type="journal article" date="2020" name="mSystems">
        <title>Genome- and Community-Level Interaction Insights into Carbon Utilization and Element Cycling Functions of Hydrothermarchaeota in Hydrothermal Sediment.</title>
        <authorList>
            <person name="Zhou Z."/>
            <person name="Liu Y."/>
            <person name="Xu W."/>
            <person name="Pan J."/>
            <person name="Luo Z.H."/>
            <person name="Li M."/>
        </authorList>
    </citation>
    <scope>NUCLEOTIDE SEQUENCE [LARGE SCALE GENOMIC DNA]</scope>
    <source>
        <strain evidence="16">SpSt-479</strain>
    </source>
</reference>
<dbReference type="GO" id="GO:0005524">
    <property type="term" value="F:ATP binding"/>
    <property type="evidence" value="ECO:0007669"/>
    <property type="project" value="InterPro"/>
</dbReference>
<dbReference type="GO" id="GO:0008270">
    <property type="term" value="F:zinc ion binding"/>
    <property type="evidence" value="ECO:0007669"/>
    <property type="project" value="UniProtKB-UniRule"/>
</dbReference>
<dbReference type="Gene3D" id="2.60.260.20">
    <property type="entry name" value="Urease metallochaperone UreE, N-terminal domain"/>
    <property type="match status" value="2"/>
</dbReference>
<dbReference type="CDD" id="cd10747">
    <property type="entry name" value="DnaJ_C"/>
    <property type="match status" value="1"/>
</dbReference>
<dbReference type="PANTHER" id="PTHR43096:SF48">
    <property type="entry name" value="CHAPERONE PROTEIN DNAJ"/>
    <property type="match status" value="1"/>
</dbReference>
<dbReference type="InterPro" id="IPR001623">
    <property type="entry name" value="DnaJ_domain"/>
</dbReference>
<keyword evidence="4 12" id="KW-0677">Repeat</keyword>
<dbReference type="FunFam" id="1.10.287.110:FF:000034">
    <property type="entry name" value="Chaperone protein DnaJ"/>
    <property type="match status" value="1"/>
</dbReference>
<dbReference type="InterPro" id="IPR036410">
    <property type="entry name" value="HSP_DnaJ_Cys-rich_dom_sf"/>
</dbReference>
<dbReference type="GO" id="GO:0051082">
    <property type="term" value="F:unfolded protein binding"/>
    <property type="evidence" value="ECO:0007669"/>
    <property type="project" value="UniProtKB-UniRule"/>
</dbReference>
<dbReference type="Gene3D" id="1.10.287.110">
    <property type="entry name" value="DnaJ domain"/>
    <property type="match status" value="1"/>
</dbReference>
<keyword evidence="7 12" id="KW-0346">Stress response</keyword>
<evidence type="ECO:0000256" key="12">
    <source>
        <dbReference type="HAMAP-Rule" id="MF_01152"/>
    </source>
</evidence>
<comment type="subunit">
    <text evidence="12">Homodimer.</text>
</comment>
<dbReference type="PROSITE" id="PS51188">
    <property type="entry name" value="ZF_CR"/>
    <property type="match status" value="1"/>
</dbReference>
<protein>
    <recommendedName>
        <fullName evidence="11 12">Chaperone protein DnaJ</fullName>
    </recommendedName>
</protein>
<dbReference type="PANTHER" id="PTHR43096">
    <property type="entry name" value="DNAJ HOMOLOG 1, MITOCHONDRIAL-RELATED"/>
    <property type="match status" value="1"/>
</dbReference>
<keyword evidence="5 12" id="KW-0863">Zinc-finger</keyword>
<dbReference type="InterPro" id="IPR002939">
    <property type="entry name" value="DnaJ_C"/>
</dbReference>
<feature type="binding site" evidence="12">
    <location>
        <position position="156"/>
    </location>
    <ligand>
        <name>Zn(2+)</name>
        <dbReference type="ChEBI" id="CHEBI:29105"/>
        <label>1</label>
    </ligand>
</feature>
<dbReference type="InterPro" id="IPR012724">
    <property type="entry name" value="DnaJ"/>
</dbReference>
<dbReference type="InterPro" id="IPR001305">
    <property type="entry name" value="HSP_DnaJ_Cys-rich_dom"/>
</dbReference>
<evidence type="ECO:0000256" key="1">
    <source>
        <dbReference type="ARBA" id="ARBA00022490"/>
    </source>
</evidence>
<dbReference type="InterPro" id="IPR008971">
    <property type="entry name" value="HSP40/DnaJ_pept-bd"/>
</dbReference>
<feature type="repeat" description="CXXCXGXG motif" evidence="12">
    <location>
        <begin position="156"/>
        <end position="163"/>
    </location>
</feature>
<keyword evidence="1 12" id="KW-0963">Cytoplasm</keyword>
<dbReference type="EMBL" id="DSUJ01000008">
    <property type="protein sequence ID" value="HFI91755.1"/>
    <property type="molecule type" value="Genomic_DNA"/>
</dbReference>
<feature type="binding site" evidence="12">
    <location>
        <position position="216"/>
    </location>
    <ligand>
        <name>Zn(2+)</name>
        <dbReference type="ChEBI" id="CHEBI:29105"/>
        <label>1</label>
    </ligand>
</feature>
<dbReference type="HAMAP" id="MF_01152">
    <property type="entry name" value="DnaJ"/>
    <property type="match status" value="1"/>
</dbReference>
<keyword evidence="6 12" id="KW-0862">Zinc</keyword>
<evidence type="ECO:0000313" key="16">
    <source>
        <dbReference type="EMBL" id="HFI91755.1"/>
    </source>
</evidence>
<dbReference type="PRINTS" id="PR00625">
    <property type="entry name" value="JDOMAIN"/>
</dbReference>
<dbReference type="FunFam" id="2.60.260.20:FF:000005">
    <property type="entry name" value="Chaperone protein dnaJ 1, mitochondrial"/>
    <property type="match status" value="1"/>
</dbReference>
<keyword evidence="3 12" id="KW-0479">Metal-binding</keyword>
<dbReference type="GO" id="GO:0009408">
    <property type="term" value="P:response to heat"/>
    <property type="evidence" value="ECO:0007669"/>
    <property type="project" value="InterPro"/>
</dbReference>
<dbReference type="GO" id="GO:0031072">
    <property type="term" value="F:heat shock protein binding"/>
    <property type="evidence" value="ECO:0007669"/>
    <property type="project" value="InterPro"/>
</dbReference>
<dbReference type="Gene3D" id="2.10.230.10">
    <property type="entry name" value="Heat shock protein DnaJ, cysteine-rich domain"/>
    <property type="match status" value="1"/>
</dbReference>
<feature type="domain" description="J" evidence="14">
    <location>
        <begin position="5"/>
        <end position="70"/>
    </location>
</feature>
<feature type="binding site" evidence="12">
    <location>
        <position position="176"/>
    </location>
    <ligand>
        <name>Zn(2+)</name>
        <dbReference type="ChEBI" id="CHEBI:29105"/>
        <label>2</label>
    </ligand>
</feature>
<evidence type="ECO:0000256" key="11">
    <source>
        <dbReference type="ARBA" id="ARBA00067609"/>
    </source>
</evidence>
<dbReference type="Pfam" id="PF00684">
    <property type="entry name" value="DnaJ_CXXCXGXG"/>
    <property type="match status" value="1"/>
</dbReference>
<organism evidence="16">
    <name type="scientific">Ignavibacterium album</name>
    <dbReference type="NCBI Taxonomy" id="591197"/>
    <lineage>
        <taxon>Bacteria</taxon>
        <taxon>Pseudomonadati</taxon>
        <taxon>Ignavibacteriota</taxon>
        <taxon>Ignavibacteria</taxon>
        <taxon>Ignavibacteriales</taxon>
        <taxon>Ignavibacteriaceae</taxon>
        <taxon>Ignavibacterium</taxon>
    </lineage>
</organism>
<accession>A0A7V2ZKT9</accession>
<dbReference type="PROSITE" id="PS50076">
    <property type="entry name" value="DNAJ_2"/>
    <property type="match status" value="1"/>
</dbReference>
<comment type="similarity">
    <text evidence="10 12">Belongs to the DnaJ family.</text>
</comment>
<feature type="repeat" description="CXXCXGXG motif" evidence="12">
    <location>
        <begin position="199"/>
        <end position="206"/>
    </location>
</feature>
<dbReference type="GO" id="GO:0006260">
    <property type="term" value="P:DNA replication"/>
    <property type="evidence" value="ECO:0007669"/>
    <property type="project" value="UniProtKB-KW"/>
</dbReference>